<evidence type="ECO:0000313" key="6">
    <source>
        <dbReference type="EMBL" id="TWB37532.1"/>
    </source>
</evidence>
<dbReference type="RefSeq" id="WP_186455970.1">
    <property type="nucleotide sequence ID" value="NZ_VITR01000014.1"/>
</dbReference>
<evidence type="ECO:0000256" key="1">
    <source>
        <dbReference type="ARBA" id="ARBA00023015"/>
    </source>
</evidence>
<organism evidence="6 7">
    <name type="scientific">Nitrospirillum amazonense</name>
    <dbReference type="NCBI Taxonomy" id="28077"/>
    <lineage>
        <taxon>Bacteria</taxon>
        <taxon>Pseudomonadati</taxon>
        <taxon>Pseudomonadota</taxon>
        <taxon>Alphaproteobacteria</taxon>
        <taxon>Rhodospirillales</taxon>
        <taxon>Azospirillaceae</taxon>
        <taxon>Nitrospirillum</taxon>
    </lineage>
</organism>
<dbReference type="Gene3D" id="1.10.357.10">
    <property type="entry name" value="Tetracycline Repressor, domain 2"/>
    <property type="match status" value="1"/>
</dbReference>
<dbReference type="Pfam" id="PF00440">
    <property type="entry name" value="TetR_N"/>
    <property type="match status" value="1"/>
</dbReference>
<dbReference type="GO" id="GO:0003677">
    <property type="term" value="F:DNA binding"/>
    <property type="evidence" value="ECO:0007669"/>
    <property type="project" value="UniProtKB-UniRule"/>
</dbReference>
<evidence type="ECO:0000313" key="7">
    <source>
        <dbReference type="Proteomes" id="UP000315751"/>
    </source>
</evidence>
<reference evidence="6 7" key="1">
    <citation type="submission" date="2019-06" db="EMBL/GenBank/DDBJ databases">
        <title>Genomic Encyclopedia of Type Strains, Phase IV (KMG-V): Genome sequencing to study the core and pangenomes of soil and plant-associated prokaryotes.</title>
        <authorList>
            <person name="Whitman W."/>
        </authorList>
    </citation>
    <scope>NUCLEOTIDE SEQUENCE [LARGE SCALE GENOMIC DNA]</scope>
    <source>
        <strain evidence="6 7">BR 11622</strain>
    </source>
</reference>
<proteinExistence type="predicted"/>
<comment type="caution">
    <text evidence="6">The sequence shown here is derived from an EMBL/GenBank/DDBJ whole genome shotgun (WGS) entry which is preliminary data.</text>
</comment>
<dbReference type="EMBL" id="VITR01000014">
    <property type="protein sequence ID" value="TWB37532.1"/>
    <property type="molecule type" value="Genomic_DNA"/>
</dbReference>
<keyword evidence="7" id="KW-1185">Reference proteome</keyword>
<feature type="DNA-binding region" description="H-T-H motif" evidence="4">
    <location>
        <begin position="29"/>
        <end position="48"/>
    </location>
</feature>
<keyword evidence="2 4" id="KW-0238">DNA-binding</keyword>
<dbReference type="SUPFAM" id="SSF48498">
    <property type="entry name" value="Tetracyclin repressor-like, C-terminal domain"/>
    <property type="match status" value="1"/>
</dbReference>
<dbReference type="InterPro" id="IPR009057">
    <property type="entry name" value="Homeodomain-like_sf"/>
</dbReference>
<dbReference type="PROSITE" id="PS50977">
    <property type="entry name" value="HTH_TETR_2"/>
    <property type="match status" value="1"/>
</dbReference>
<dbReference type="PANTHER" id="PTHR47506">
    <property type="entry name" value="TRANSCRIPTIONAL REGULATORY PROTEIN"/>
    <property type="match status" value="1"/>
</dbReference>
<feature type="domain" description="HTH tetR-type" evidence="5">
    <location>
        <begin position="6"/>
        <end position="66"/>
    </location>
</feature>
<evidence type="ECO:0000256" key="2">
    <source>
        <dbReference type="ARBA" id="ARBA00023125"/>
    </source>
</evidence>
<evidence type="ECO:0000256" key="4">
    <source>
        <dbReference type="PROSITE-ProRule" id="PRU00335"/>
    </source>
</evidence>
<dbReference type="SUPFAM" id="SSF46689">
    <property type="entry name" value="Homeodomain-like"/>
    <property type="match status" value="1"/>
</dbReference>
<name>A0A560GU20_9PROT</name>
<keyword evidence="3" id="KW-0804">Transcription</keyword>
<accession>A0A560GU20</accession>
<dbReference type="PRINTS" id="PR00455">
    <property type="entry name" value="HTHTETR"/>
</dbReference>
<keyword evidence="1" id="KW-0805">Transcription regulation</keyword>
<dbReference type="InterPro" id="IPR036271">
    <property type="entry name" value="Tet_transcr_reg_TetR-rel_C_sf"/>
</dbReference>
<evidence type="ECO:0000259" key="5">
    <source>
        <dbReference type="PROSITE" id="PS50977"/>
    </source>
</evidence>
<dbReference type="InterPro" id="IPR001647">
    <property type="entry name" value="HTH_TetR"/>
</dbReference>
<evidence type="ECO:0000256" key="3">
    <source>
        <dbReference type="ARBA" id="ARBA00023163"/>
    </source>
</evidence>
<protein>
    <submittedName>
        <fullName evidence="6">TetR family transcriptional regulator</fullName>
    </submittedName>
</protein>
<gene>
    <name evidence="6" type="ORF">FBZ90_11417</name>
</gene>
<sequence>MARPKLFTRDAVLDKAIPLFWRHGYAGTNVQQLEQATGVNKSGLYAEFTGKEDLFLAALQRYLDTGPALRLLAREPLGWANIEKFLTEAPFILESQPGCLVVNATGALGALPDAAADLIRSYNARRLDSLERNVAAANPALDARAVAGMIATFFLGLCSDANLGGVDLGEAVETHQSRVAPFMAMLRGL</sequence>
<dbReference type="PANTHER" id="PTHR47506:SF1">
    <property type="entry name" value="HTH-TYPE TRANSCRIPTIONAL REGULATOR YJDC"/>
    <property type="match status" value="1"/>
</dbReference>
<dbReference type="Proteomes" id="UP000315751">
    <property type="component" value="Unassembled WGS sequence"/>
</dbReference>
<dbReference type="AlphaFoldDB" id="A0A560GU20"/>